<name>A0ABX0YF46_9PSED</name>
<dbReference type="Proteomes" id="UP000746535">
    <property type="component" value="Unassembled WGS sequence"/>
</dbReference>
<protein>
    <submittedName>
        <fullName evidence="1">Uncharacterized protein</fullName>
    </submittedName>
</protein>
<keyword evidence="2" id="KW-1185">Reference proteome</keyword>
<gene>
    <name evidence="1" type="ORF">HBH25_14420</name>
</gene>
<evidence type="ECO:0000313" key="2">
    <source>
        <dbReference type="Proteomes" id="UP000746535"/>
    </source>
</evidence>
<dbReference type="RefSeq" id="WP_168084610.1">
    <property type="nucleotide sequence ID" value="NZ_JAAVJI010000008.1"/>
</dbReference>
<proteinExistence type="predicted"/>
<reference evidence="1 2" key="1">
    <citation type="submission" date="2020-03" db="EMBL/GenBank/DDBJ databases">
        <authorList>
            <person name="Wang L."/>
            <person name="He N."/>
            <person name="Li Y."/>
            <person name="Fang Y."/>
            <person name="Zhang F."/>
        </authorList>
    </citation>
    <scope>NUCLEOTIDE SEQUENCE [LARGE SCALE GENOMIC DNA]</scope>
    <source>
        <strain evidence="2">hsmgli-8</strain>
    </source>
</reference>
<accession>A0ABX0YF46</accession>
<dbReference type="SUPFAM" id="SSF52113">
    <property type="entry name" value="BRCT domain"/>
    <property type="match status" value="1"/>
</dbReference>
<dbReference type="EMBL" id="JAAVJI010000008">
    <property type="protein sequence ID" value="NJP02041.1"/>
    <property type="molecule type" value="Genomic_DNA"/>
</dbReference>
<organism evidence="1 2">
    <name type="scientific">Pseudomonas quercus</name>
    <dbReference type="NCBI Taxonomy" id="2722792"/>
    <lineage>
        <taxon>Bacteria</taxon>
        <taxon>Pseudomonadati</taxon>
        <taxon>Pseudomonadota</taxon>
        <taxon>Gammaproteobacteria</taxon>
        <taxon>Pseudomonadales</taxon>
        <taxon>Pseudomonadaceae</taxon>
        <taxon>Pseudomonas</taxon>
    </lineage>
</organism>
<sequence>MRYQNRRQAPPITFTYRSYRNEVSQHTLLYWQENAMAVQGREITGVFASFSKARIVAFVSGEEGLKHHEAPPAPDPLGRCHGGTSPRIYFQGFSNTERYHLELLAAEKGMHVLPALVPCLEFCCCGSKARWRELQQAFDRRAWVLQPQQLLIALETGKVPDYHPYLA</sequence>
<dbReference type="InterPro" id="IPR036420">
    <property type="entry name" value="BRCT_dom_sf"/>
</dbReference>
<comment type="caution">
    <text evidence="1">The sequence shown here is derived from an EMBL/GenBank/DDBJ whole genome shotgun (WGS) entry which is preliminary data.</text>
</comment>
<evidence type="ECO:0000313" key="1">
    <source>
        <dbReference type="EMBL" id="NJP02041.1"/>
    </source>
</evidence>